<dbReference type="InterPro" id="IPR035277">
    <property type="entry name" value="MalF_N"/>
</dbReference>
<keyword evidence="10 11" id="KW-0472">Membrane</keyword>
<dbReference type="Gene3D" id="1.20.58.370">
    <property type="entry name" value="MalF N-terminal region-like"/>
    <property type="match status" value="1"/>
</dbReference>
<dbReference type="PANTHER" id="PTHR47314">
    <property type="entry name" value="MALTOSE/MALTODEXTRIN TRANSPORT SYSTEM PERMEASE PROTEIN MALF"/>
    <property type="match status" value="1"/>
</dbReference>
<comment type="subcellular location">
    <subcellularLocation>
        <location evidence="2 12">Cell inner membrane</location>
        <topology evidence="2 12">Multi-pass membrane protein</topology>
    </subcellularLocation>
    <subcellularLocation>
        <location evidence="11">Cell membrane</location>
        <topology evidence="11">Multi-pass membrane protein</topology>
    </subcellularLocation>
</comment>
<dbReference type="Gene3D" id="2.40.430.10">
    <property type="entry name" value="D-maltodextrin-binding protein, MBP"/>
    <property type="match status" value="1"/>
</dbReference>
<feature type="transmembrane region" description="Helical" evidence="11">
    <location>
        <begin position="400"/>
        <end position="423"/>
    </location>
</feature>
<feature type="transmembrane region" description="Helical" evidence="11">
    <location>
        <begin position="267"/>
        <end position="291"/>
    </location>
</feature>
<dbReference type="NCBIfam" id="NF008232">
    <property type="entry name" value="PRK10999.1"/>
    <property type="match status" value="1"/>
</dbReference>
<evidence type="ECO:0000256" key="5">
    <source>
        <dbReference type="ARBA" id="ARBA00022475"/>
    </source>
</evidence>
<dbReference type="EMBL" id="QZEV01000005">
    <property type="protein sequence ID" value="RJL06890.1"/>
    <property type="molecule type" value="Genomic_DNA"/>
</dbReference>
<accession>A0A419A1K1</accession>
<evidence type="ECO:0000256" key="8">
    <source>
        <dbReference type="ARBA" id="ARBA00022692"/>
    </source>
</evidence>
<dbReference type="GO" id="GO:0042956">
    <property type="term" value="P:maltodextrin transmembrane transport"/>
    <property type="evidence" value="ECO:0007669"/>
    <property type="project" value="TreeGrafter"/>
</dbReference>
<dbReference type="SUPFAM" id="SSF161098">
    <property type="entry name" value="MetI-like"/>
    <property type="match status" value="1"/>
</dbReference>
<keyword evidence="8 11" id="KW-0812">Transmembrane</keyword>
<feature type="domain" description="ABC transmembrane type-1" evidence="13">
    <location>
        <begin position="268"/>
        <end position="491"/>
    </location>
</feature>
<dbReference type="Gene3D" id="3.10.650.10">
    <property type="entry name" value="MalF N-terminal region-like"/>
    <property type="match status" value="1"/>
</dbReference>
<dbReference type="InterPro" id="IPR029345">
    <property type="entry name" value="MalF_P2"/>
</dbReference>
<keyword evidence="7 12" id="KW-0762">Sugar transport</keyword>
<feature type="transmembrane region" description="Helical" evidence="11">
    <location>
        <begin position="12"/>
        <end position="34"/>
    </location>
</feature>
<name>A0A419A1K1_9RHOB</name>
<dbReference type="AlphaFoldDB" id="A0A419A1K1"/>
<dbReference type="Pfam" id="PF14785">
    <property type="entry name" value="MalF_P2"/>
    <property type="match status" value="1"/>
</dbReference>
<feature type="transmembrane region" description="Helical" evidence="11">
    <location>
        <begin position="470"/>
        <end position="492"/>
    </location>
</feature>
<dbReference type="OrthoDB" id="9785347at2"/>
<dbReference type="RefSeq" id="WP_119885041.1">
    <property type="nucleotide sequence ID" value="NZ_CP067169.1"/>
</dbReference>
<reference evidence="14 15" key="1">
    <citation type="submission" date="2018-09" db="EMBL/GenBank/DDBJ databases">
        <title>Paracoccus onubensis nov. sp. a moderate halophilic bacterium isolated from Gruta de las Maravillas (Aracena, Spain).</title>
        <authorList>
            <person name="Jurado V."/>
            <person name="Gutierrez-Patricio S."/>
            <person name="Gonzalez-Pimentel J.L."/>
            <person name="Laiz L."/>
            <person name="Saiz-Jimenez C."/>
        </authorList>
    </citation>
    <scope>NUCLEOTIDE SEQUENCE [LARGE SCALE GENOMIC DNA]</scope>
    <source>
        <strain evidence="14 15">DSM 19484</strain>
    </source>
</reference>
<dbReference type="CDD" id="cd06261">
    <property type="entry name" value="TM_PBP2"/>
    <property type="match status" value="1"/>
</dbReference>
<keyword evidence="9 11" id="KW-1133">Transmembrane helix</keyword>
<dbReference type="InterPro" id="IPR047103">
    <property type="entry name" value="MalF_P2_sf"/>
</dbReference>
<comment type="subunit">
    <text evidence="12">The complex is composed of two ATP-binding proteins (MalK), two transmembrane proteins (MalG and MalF) and a solute-binding protein (MalE).</text>
</comment>
<comment type="similarity">
    <text evidence="3 12">Belongs to the binding-protein-dependent transport system permease family. MalFG subfamily.</text>
</comment>
<dbReference type="PROSITE" id="PS50928">
    <property type="entry name" value="ABC_TM1"/>
    <property type="match status" value="1"/>
</dbReference>
<feature type="transmembrane region" description="Helical" evidence="11">
    <location>
        <begin position="40"/>
        <end position="57"/>
    </location>
</feature>
<feature type="transmembrane region" description="Helical" evidence="11">
    <location>
        <begin position="66"/>
        <end position="90"/>
    </location>
</feature>
<keyword evidence="4 11" id="KW-0813">Transport</keyword>
<dbReference type="SUPFAM" id="SSF160964">
    <property type="entry name" value="MalF N-terminal region-like"/>
    <property type="match status" value="1"/>
</dbReference>
<dbReference type="Proteomes" id="UP000285530">
    <property type="component" value="Unassembled WGS sequence"/>
</dbReference>
<evidence type="ECO:0000256" key="6">
    <source>
        <dbReference type="ARBA" id="ARBA00022519"/>
    </source>
</evidence>
<comment type="caution">
    <text evidence="14">The sequence shown here is derived from an EMBL/GenBank/DDBJ whole genome shotgun (WGS) entry which is preliminary data.</text>
</comment>
<dbReference type="InterPro" id="IPR000515">
    <property type="entry name" value="MetI-like"/>
</dbReference>
<evidence type="ECO:0000256" key="10">
    <source>
        <dbReference type="ARBA" id="ARBA00023136"/>
    </source>
</evidence>
<sequence length="507" mass="55495">MSTGAGRSRSRAWPRLLAVTIVTVVLLWAAFTLYTVGQPLLGAIILGLATGFAVIFGSDRFYGSRFIFPGIAAVLVFIAFPVIYTIYIGFTNYSSSNLLTYPRTIEVLTARGTVDQTTEQPFAIAADDGEYRIWLPESGLLSDPVTLTEEETAALSPAPAPQALLDRREAIALRDGLSRLTLETPDGQLIRNAGLRSFALVIPDYVQTGPDQLTRNDGQVLTANHDIGFFQTEDGQAVSPGWRVNVGLANFERIFTSAGIRGPTVEIFLWTFVFAGLSVTLCFAVGLLLAVILQWEHLRLKPVYRVLLILPYAVPSFISILVFRGLFNQNFGEINLILEALFGLRPNWFTDATLARTMVVIVNTWLGYPYMMLLAMGFLQSVPEDHKKAAVLEGASSIRVFFTITLPQIIPPFLPLLIAAFAFNFNNLVLIFLLTRGLPDIPGTVIPAGKTDILASFTYRLAFDNAGQQFGLAGAITLLIFVVVAAISYANFVAMRRAAARRLGRSA</sequence>
<dbReference type="PANTHER" id="PTHR47314:SF1">
    <property type="entry name" value="MALTOSE_MALTODEXTRIN TRANSPORT SYSTEM PERMEASE PROTEIN MALF"/>
    <property type="match status" value="1"/>
</dbReference>
<organism evidence="14 15">
    <name type="scientific">Paracoccus aestuarii</name>
    <dbReference type="NCBI Taxonomy" id="453842"/>
    <lineage>
        <taxon>Bacteria</taxon>
        <taxon>Pseudomonadati</taxon>
        <taxon>Pseudomonadota</taxon>
        <taxon>Alphaproteobacteria</taxon>
        <taxon>Rhodobacterales</taxon>
        <taxon>Paracoccaceae</taxon>
        <taxon>Paracoccus</taxon>
    </lineage>
</organism>
<comment type="function">
    <text evidence="1 12">Part of the ABC transporter complex MalEFGK involved in maltose/maltodextrin import. Probably responsible for the translocation of the substrate across the membrane.</text>
</comment>
<evidence type="ECO:0000256" key="3">
    <source>
        <dbReference type="ARBA" id="ARBA00009047"/>
    </source>
</evidence>
<dbReference type="GO" id="GO:1990060">
    <property type="term" value="C:maltose transport complex"/>
    <property type="evidence" value="ECO:0007669"/>
    <property type="project" value="TreeGrafter"/>
</dbReference>
<protein>
    <recommendedName>
        <fullName evidence="12">Maltose/maltodextrin transport system permease protein</fullName>
    </recommendedName>
</protein>
<proteinExistence type="inferred from homology"/>
<dbReference type="Pfam" id="PF00528">
    <property type="entry name" value="BPD_transp_1"/>
    <property type="match status" value="1"/>
</dbReference>
<feature type="transmembrane region" description="Helical" evidence="11">
    <location>
        <begin position="354"/>
        <end position="379"/>
    </location>
</feature>
<evidence type="ECO:0000256" key="1">
    <source>
        <dbReference type="ARBA" id="ARBA00002264"/>
    </source>
</evidence>
<evidence type="ECO:0000256" key="11">
    <source>
        <dbReference type="RuleBase" id="RU363032"/>
    </source>
</evidence>
<gene>
    <name evidence="14" type="primary">malF</name>
    <name evidence="14" type="ORF">D3P06_02540</name>
</gene>
<feature type="transmembrane region" description="Helical" evidence="11">
    <location>
        <begin position="303"/>
        <end position="323"/>
    </location>
</feature>
<evidence type="ECO:0000256" key="7">
    <source>
        <dbReference type="ARBA" id="ARBA00022597"/>
    </source>
</evidence>
<evidence type="ECO:0000256" key="4">
    <source>
        <dbReference type="ARBA" id="ARBA00022448"/>
    </source>
</evidence>
<keyword evidence="6 12" id="KW-0997">Cell inner membrane</keyword>
<dbReference type="Gene3D" id="1.10.3720.10">
    <property type="entry name" value="MetI-like"/>
    <property type="match status" value="1"/>
</dbReference>
<evidence type="ECO:0000259" key="13">
    <source>
        <dbReference type="PROSITE" id="PS50928"/>
    </source>
</evidence>
<evidence type="ECO:0000313" key="15">
    <source>
        <dbReference type="Proteomes" id="UP000285530"/>
    </source>
</evidence>
<evidence type="ECO:0000256" key="2">
    <source>
        <dbReference type="ARBA" id="ARBA00004429"/>
    </source>
</evidence>
<keyword evidence="5" id="KW-1003">Cell membrane</keyword>
<evidence type="ECO:0000313" key="14">
    <source>
        <dbReference type="EMBL" id="RJL06890.1"/>
    </source>
</evidence>
<keyword evidence="15" id="KW-1185">Reference proteome</keyword>
<dbReference type="InterPro" id="IPR035906">
    <property type="entry name" value="MetI-like_sf"/>
</dbReference>
<evidence type="ECO:0000256" key="12">
    <source>
        <dbReference type="RuleBase" id="RU367050"/>
    </source>
</evidence>
<evidence type="ECO:0000256" key="9">
    <source>
        <dbReference type="ARBA" id="ARBA00022989"/>
    </source>
</evidence>
<dbReference type="GO" id="GO:0015423">
    <property type="term" value="F:ABC-type maltose transporter activity"/>
    <property type="evidence" value="ECO:0007669"/>
    <property type="project" value="TreeGrafter"/>
</dbReference>